<dbReference type="Pfam" id="PF05043">
    <property type="entry name" value="Mga"/>
    <property type="match status" value="1"/>
</dbReference>
<evidence type="ECO:0000313" key="9">
    <source>
        <dbReference type="EMBL" id="UPM54118.1"/>
    </source>
</evidence>
<evidence type="ECO:0000259" key="8">
    <source>
        <dbReference type="PROSITE" id="PS51372"/>
    </source>
</evidence>
<dbReference type="Pfam" id="PF00874">
    <property type="entry name" value="PRD"/>
    <property type="match status" value="2"/>
</dbReference>
<keyword evidence="5" id="KW-0804">Transcription</keyword>
<organism evidence="9 10">
    <name type="scientific">Gottfriedia acidiceleris</name>
    <dbReference type="NCBI Taxonomy" id="371036"/>
    <lineage>
        <taxon>Bacteria</taxon>
        <taxon>Bacillati</taxon>
        <taxon>Bacillota</taxon>
        <taxon>Bacilli</taxon>
        <taxon>Bacillales</taxon>
        <taxon>Bacillaceae</taxon>
        <taxon>Gottfriedia</taxon>
    </lineage>
</organism>
<keyword evidence="4" id="KW-0010">Activator</keyword>
<dbReference type="SUPFAM" id="SSF55804">
    <property type="entry name" value="Phoshotransferase/anion transport protein"/>
    <property type="match status" value="1"/>
</dbReference>
<dbReference type="InterPro" id="IPR007737">
    <property type="entry name" value="Mga_HTH"/>
</dbReference>
<dbReference type="InterPro" id="IPR036095">
    <property type="entry name" value="PTS_EIIB-like_sf"/>
</dbReference>
<evidence type="ECO:0000256" key="1">
    <source>
        <dbReference type="ARBA" id="ARBA00022679"/>
    </source>
</evidence>
<feature type="domain" description="PRD" evidence="8">
    <location>
        <begin position="305"/>
        <end position="410"/>
    </location>
</feature>
<dbReference type="Pfam" id="PF08279">
    <property type="entry name" value="HTH_11"/>
    <property type="match status" value="1"/>
</dbReference>
<dbReference type="Gene3D" id="1.10.1790.10">
    <property type="entry name" value="PRD domain"/>
    <property type="match status" value="2"/>
</dbReference>
<name>A0ABY4JJU7_9BACI</name>
<dbReference type="Gene3D" id="3.40.50.2300">
    <property type="match status" value="1"/>
</dbReference>
<dbReference type="SUPFAM" id="SSF63520">
    <property type="entry name" value="PTS-regulatory domain, PRD"/>
    <property type="match status" value="2"/>
</dbReference>
<evidence type="ECO:0000256" key="4">
    <source>
        <dbReference type="ARBA" id="ARBA00023159"/>
    </source>
</evidence>
<evidence type="ECO:0000259" key="7">
    <source>
        <dbReference type="PROSITE" id="PS51099"/>
    </source>
</evidence>
<gene>
    <name evidence="9" type="ORF">MY490_20635</name>
</gene>
<dbReference type="InterPro" id="IPR016152">
    <property type="entry name" value="PTrfase/Anion_transptr"/>
</dbReference>
<dbReference type="PANTHER" id="PTHR30185">
    <property type="entry name" value="CRYPTIC BETA-GLUCOSIDE BGL OPERON ANTITERMINATOR"/>
    <property type="match status" value="1"/>
</dbReference>
<dbReference type="Gene3D" id="3.40.930.10">
    <property type="entry name" value="Mannitol-specific EII, Chain A"/>
    <property type="match status" value="1"/>
</dbReference>
<evidence type="ECO:0000259" key="6">
    <source>
        <dbReference type="PROSITE" id="PS51094"/>
    </source>
</evidence>
<evidence type="ECO:0000256" key="2">
    <source>
        <dbReference type="ARBA" id="ARBA00022737"/>
    </source>
</evidence>
<dbReference type="PROSITE" id="PS51094">
    <property type="entry name" value="PTS_EIIA_TYPE_2"/>
    <property type="match status" value="1"/>
</dbReference>
<dbReference type="InterPro" id="IPR013011">
    <property type="entry name" value="PTS_EIIB_2"/>
</dbReference>
<dbReference type="InterPro" id="IPR002178">
    <property type="entry name" value="PTS_EIIA_type-2_dom"/>
</dbReference>
<feature type="domain" description="PRD" evidence="8">
    <location>
        <begin position="195"/>
        <end position="300"/>
    </location>
</feature>
<keyword evidence="1" id="KW-0808">Transferase</keyword>
<dbReference type="Pfam" id="PF00359">
    <property type="entry name" value="PTS_EIIA_2"/>
    <property type="match status" value="1"/>
</dbReference>
<dbReference type="PROSITE" id="PS51099">
    <property type="entry name" value="PTS_EIIB_TYPE_2"/>
    <property type="match status" value="1"/>
</dbReference>
<dbReference type="RefSeq" id="WP_248267325.1">
    <property type="nucleotide sequence ID" value="NZ_CP096034.1"/>
</dbReference>
<evidence type="ECO:0000256" key="5">
    <source>
        <dbReference type="ARBA" id="ARBA00023163"/>
    </source>
</evidence>
<evidence type="ECO:0000313" key="10">
    <source>
        <dbReference type="Proteomes" id="UP000830639"/>
    </source>
</evidence>
<protein>
    <submittedName>
        <fullName evidence="9">BglG family transcription antiterminator</fullName>
    </submittedName>
</protein>
<sequence>MYISAREREIINLLLVHPNGINVQEIAEKLNVSSRTVQRELKGVKSIASAHNLFLKKVLGVGMYLEGTPEQKNELQITILKSGQEFTQKERQELILCSLLKEPESIKLSSLANDLHVTVATVSNDLNKVEEWLKDFDLDLIRKKGYGIALLGSERKKRKALGHLIAQQLNEYEFLSVVEDEYESKNRFTNGLLEIIKLEKLTMIGKMIRDIEQQLPYSLADSAFMTFTIHLSLAIERIIQGEVVKMDQVVLEELSNTKEFNIASQIVNELEEVFKVNIPSAEKGYITMHLLGARQRQEKNDWLKESSTEIVIGSKKLINYVSKELEINFEEDQALFEGLITHIEPAIYRIQKKLDANNPLASQIQEDYPAMFKSIQTGLKEAFPKIVFPTEEIAYLVLHFGSSQVIYDNSKEVRALVLCSSGIGSSKMLASRIKKEIKEITEIEVSSLANLRNIQIELYDIILSTVEMPGFTKKYITVNPLLPKNEAEQIRDEIKRNSLTTEATLLKKLHNKKFQKQIKLETPEIIKQNLEVVHQYSETVLHILNTFETISLPFIPTSSILLLEVCKQANVRGLIGDYFEVTNQLTEREKKGGLGIPGTSIALYHCRSEYVTQPVFLSFLLHDPMVVKAMDHSSIKINTLLLLLAPVEIQTGQLEVLSKISSTIIEDEESTQIFTSNNYTNIYNKLSYALYENLQKRFKN</sequence>
<feature type="domain" description="PTS EIIA type-2" evidence="6">
    <location>
        <begin position="539"/>
        <end position="689"/>
    </location>
</feature>
<dbReference type="InterPro" id="IPR011608">
    <property type="entry name" value="PRD"/>
</dbReference>
<dbReference type="Pfam" id="PF02302">
    <property type="entry name" value="PTS_IIB"/>
    <property type="match status" value="1"/>
</dbReference>
<dbReference type="InterPro" id="IPR050661">
    <property type="entry name" value="BglG_antiterminators"/>
</dbReference>
<dbReference type="PANTHER" id="PTHR30185:SF18">
    <property type="entry name" value="TRANSCRIPTIONAL REGULATOR MTLR"/>
    <property type="match status" value="1"/>
</dbReference>
<evidence type="ECO:0000256" key="3">
    <source>
        <dbReference type="ARBA" id="ARBA00023015"/>
    </source>
</evidence>
<dbReference type="SUPFAM" id="SSF52794">
    <property type="entry name" value="PTS system IIB component-like"/>
    <property type="match status" value="1"/>
</dbReference>
<keyword evidence="2" id="KW-0677">Repeat</keyword>
<dbReference type="InterPro" id="IPR013196">
    <property type="entry name" value="HTH_11"/>
</dbReference>
<dbReference type="Gene3D" id="1.10.10.10">
    <property type="entry name" value="Winged helix-like DNA-binding domain superfamily/Winged helix DNA-binding domain"/>
    <property type="match status" value="2"/>
</dbReference>
<accession>A0ABY4JJU7</accession>
<reference evidence="9 10" key="1">
    <citation type="submission" date="2022-04" db="EMBL/GenBank/DDBJ databases">
        <title>Mechanism of arsenic methylation and mitigation arsenic toxicity by Bacillus sp. LH14 from an Arsenic-Contaminated Paddy Soil.</title>
        <authorList>
            <person name="Wang D."/>
        </authorList>
    </citation>
    <scope>NUCLEOTIDE SEQUENCE [LARGE SCALE GENOMIC DNA]</scope>
    <source>
        <strain evidence="9 10">LH14</strain>
    </source>
</reference>
<dbReference type="CDD" id="cd05568">
    <property type="entry name" value="PTS_IIB_bgl_like"/>
    <property type="match status" value="1"/>
</dbReference>
<keyword evidence="10" id="KW-1185">Reference proteome</keyword>
<keyword evidence="3" id="KW-0805">Transcription regulation</keyword>
<dbReference type="EMBL" id="CP096034">
    <property type="protein sequence ID" value="UPM54118.1"/>
    <property type="molecule type" value="Genomic_DNA"/>
</dbReference>
<dbReference type="PROSITE" id="PS51372">
    <property type="entry name" value="PRD_2"/>
    <property type="match status" value="2"/>
</dbReference>
<dbReference type="InterPro" id="IPR036388">
    <property type="entry name" value="WH-like_DNA-bd_sf"/>
</dbReference>
<feature type="domain" description="PTS EIIB type-2" evidence="7">
    <location>
        <begin position="413"/>
        <end position="502"/>
    </location>
</feature>
<dbReference type="Proteomes" id="UP000830639">
    <property type="component" value="Chromosome"/>
</dbReference>
<proteinExistence type="predicted"/>
<dbReference type="InterPro" id="IPR003501">
    <property type="entry name" value="PTS_EIIB_2/3"/>
</dbReference>
<dbReference type="InterPro" id="IPR036634">
    <property type="entry name" value="PRD_sf"/>
</dbReference>